<evidence type="ECO:0000313" key="2">
    <source>
        <dbReference type="Proteomes" id="UP000247233"/>
    </source>
</evidence>
<protein>
    <submittedName>
        <fullName evidence="1">Uncharacterized protein</fullName>
    </submittedName>
</protein>
<dbReference type="GeneID" id="37069579"/>
<dbReference type="VEuPathDB" id="FungiDB:BO70DRAFT_413939"/>
<name>A0A317VDD1_9EURO</name>
<accession>A0A317VDD1</accession>
<dbReference type="AlphaFoldDB" id="A0A317VDD1"/>
<reference evidence="1 2" key="1">
    <citation type="submission" date="2016-12" db="EMBL/GenBank/DDBJ databases">
        <title>The genomes of Aspergillus section Nigri reveals drivers in fungal speciation.</title>
        <authorList>
            <consortium name="DOE Joint Genome Institute"/>
            <person name="Vesth T.C."/>
            <person name="Nybo J."/>
            <person name="Theobald S."/>
            <person name="Brandl J."/>
            <person name="Frisvad J.C."/>
            <person name="Nielsen K.F."/>
            <person name="Lyhne E.K."/>
            <person name="Kogle M.E."/>
            <person name="Kuo A."/>
            <person name="Riley R."/>
            <person name="Clum A."/>
            <person name="Nolan M."/>
            <person name="Lipzen A."/>
            <person name="Salamov A."/>
            <person name="Henrissat B."/>
            <person name="Wiebenga A."/>
            <person name="De Vries R.P."/>
            <person name="Grigoriev I.V."/>
            <person name="Mortensen U.H."/>
            <person name="Andersen M.R."/>
            <person name="Baker S.E."/>
        </authorList>
    </citation>
    <scope>NUCLEOTIDE SEQUENCE [LARGE SCALE GENOMIC DNA]</scope>
    <source>
        <strain evidence="1 2">CBS 117.55</strain>
    </source>
</reference>
<keyword evidence="2" id="KW-1185">Reference proteome</keyword>
<organism evidence="1 2">
    <name type="scientific">Aspergillus heteromorphus CBS 117.55</name>
    <dbReference type="NCBI Taxonomy" id="1448321"/>
    <lineage>
        <taxon>Eukaryota</taxon>
        <taxon>Fungi</taxon>
        <taxon>Dikarya</taxon>
        <taxon>Ascomycota</taxon>
        <taxon>Pezizomycotina</taxon>
        <taxon>Eurotiomycetes</taxon>
        <taxon>Eurotiomycetidae</taxon>
        <taxon>Eurotiales</taxon>
        <taxon>Aspergillaceae</taxon>
        <taxon>Aspergillus</taxon>
        <taxon>Aspergillus subgen. Circumdati</taxon>
    </lineage>
</organism>
<dbReference type="RefSeq" id="XP_025396388.1">
    <property type="nucleotide sequence ID" value="XM_025547342.1"/>
</dbReference>
<evidence type="ECO:0000313" key="1">
    <source>
        <dbReference type="EMBL" id="PWY72286.1"/>
    </source>
</evidence>
<dbReference type="Proteomes" id="UP000247233">
    <property type="component" value="Unassembled WGS sequence"/>
</dbReference>
<gene>
    <name evidence="1" type="ORF">BO70DRAFT_413939</name>
</gene>
<comment type="caution">
    <text evidence="1">The sequence shown here is derived from an EMBL/GenBank/DDBJ whole genome shotgun (WGS) entry which is preliminary data.</text>
</comment>
<proteinExistence type="predicted"/>
<dbReference type="EMBL" id="MSFL01000026">
    <property type="protein sequence ID" value="PWY72286.1"/>
    <property type="molecule type" value="Genomic_DNA"/>
</dbReference>
<sequence>MTQFVCPTGQEGRAFGRLLFPEGQRYPMGTMNQTLLGLSISLNILFHCSLRTSPLRSLAALTLVVAALNPTSVISTETRSSAQCGDCGDCGLGPGFEIRSVCDEDGGVHEEPENDVESEHVTVETDSDLKKNKCSKATRRVCWYAVRAGGGGGGIMRLVSQIALATGHFPQPGIEHKKTGTRSPTVDKVWDGKYSPIINLEV</sequence>